<sequence>MLQLPPELLNQVFCSLPIADLPAVARVTTTLYPIALRSLYRSLSIADASGHAILSVLVQKPEVAGFVRKFSLADVVLCPHQLKAALANMKALTSLDLFVDGIESWILPSGLVSPQLRHFGTSMPYDDRVAAFCAGAQHLETIHLASIEFSGSVDAHAFPRMSIFTGSAAAAIALVPGRPVESIFITSGDLSEDLVPFLAKSSANVAILSAQTNSIPLLVLHALGRHLSQNLAYLQLNSTRGFPAPPTTMFYEEVSDALALFPSLRSFELSGMYWPSQVHRDDKRAWQSQPLPAHDLVPELEIESDDFILSW</sequence>
<dbReference type="SUPFAM" id="SSF81383">
    <property type="entry name" value="F-box domain"/>
    <property type="match status" value="1"/>
</dbReference>
<dbReference type="EMBL" id="JACAZE010000006">
    <property type="protein sequence ID" value="KAF7313621.1"/>
    <property type="molecule type" value="Genomic_DNA"/>
</dbReference>
<proteinExistence type="predicted"/>
<accession>A0A8H6WEH4</accession>
<keyword evidence="3" id="KW-1185">Reference proteome</keyword>
<feature type="domain" description="F-box" evidence="1">
    <location>
        <begin position="1"/>
        <end position="43"/>
    </location>
</feature>
<dbReference type="SUPFAM" id="SSF52047">
    <property type="entry name" value="RNI-like"/>
    <property type="match status" value="1"/>
</dbReference>
<evidence type="ECO:0000259" key="1">
    <source>
        <dbReference type="PROSITE" id="PS50181"/>
    </source>
</evidence>
<dbReference type="PROSITE" id="PS50181">
    <property type="entry name" value="FBOX"/>
    <property type="match status" value="1"/>
</dbReference>
<dbReference type="Proteomes" id="UP000613580">
    <property type="component" value="Unassembled WGS sequence"/>
</dbReference>
<name>A0A8H6WEH4_MYCCL</name>
<organism evidence="2 3">
    <name type="scientific">Mycena chlorophos</name>
    <name type="common">Agaric fungus</name>
    <name type="synonym">Agaricus chlorophos</name>
    <dbReference type="NCBI Taxonomy" id="658473"/>
    <lineage>
        <taxon>Eukaryota</taxon>
        <taxon>Fungi</taxon>
        <taxon>Dikarya</taxon>
        <taxon>Basidiomycota</taxon>
        <taxon>Agaricomycotina</taxon>
        <taxon>Agaricomycetes</taxon>
        <taxon>Agaricomycetidae</taxon>
        <taxon>Agaricales</taxon>
        <taxon>Marasmiineae</taxon>
        <taxon>Mycenaceae</taxon>
        <taxon>Mycena</taxon>
    </lineage>
</organism>
<dbReference type="InterPro" id="IPR036047">
    <property type="entry name" value="F-box-like_dom_sf"/>
</dbReference>
<dbReference type="Pfam" id="PF00646">
    <property type="entry name" value="F-box"/>
    <property type="match status" value="1"/>
</dbReference>
<reference evidence="2" key="1">
    <citation type="submission" date="2020-05" db="EMBL/GenBank/DDBJ databases">
        <title>Mycena genomes resolve the evolution of fungal bioluminescence.</title>
        <authorList>
            <person name="Tsai I.J."/>
        </authorList>
    </citation>
    <scope>NUCLEOTIDE SEQUENCE</scope>
    <source>
        <strain evidence="2">110903Hualien_Pintung</strain>
    </source>
</reference>
<dbReference type="OrthoDB" id="613763at2759"/>
<dbReference type="AlphaFoldDB" id="A0A8H6WEH4"/>
<dbReference type="InterPro" id="IPR001810">
    <property type="entry name" value="F-box_dom"/>
</dbReference>
<evidence type="ECO:0000313" key="3">
    <source>
        <dbReference type="Proteomes" id="UP000613580"/>
    </source>
</evidence>
<evidence type="ECO:0000313" key="2">
    <source>
        <dbReference type="EMBL" id="KAF7313621.1"/>
    </source>
</evidence>
<protein>
    <submittedName>
        <fullName evidence="2">F-box domain-containing protein</fullName>
    </submittedName>
</protein>
<comment type="caution">
    <text evidence="2">The sequence shown here is derived from an EMBL/GenBank/DDBJ whole genome shotgun (WGS) entry which is preliminary data.</text>
</comment>
<gene>
    <name evidence="2" type="ORF">HMN09_00518500</name>
</gene>